<comment type="subcellular location">
    <subcellularLocation>
        <location evidence="1">Cell membrane</location>
        <topology evidence="1">Multi-pass membrane protein</topology>
    </subcellularLocation>
</comment>
<dbReference type="Pfam" id="PF03458">
    <property type="entry name" value="Gly_transporter"/>
    <property type="match status" value="2"/>
</dbReference>
<protein>
    <submittedName>
        <fullName evidence="9">Trimeric intracellular cation channel family protein</fullName>
    </submittedName>
</protein>
<feature type="transmembrane region" description="Helical" evidence="7">
    <location>
        <begin position="71"/>
        <end position="90"/>
    </location>
</feature>
<evidence type="ECO:0000256" key="6">
    <source>
        <dbReference type="ARBA" id="ARBA00023136"/>
    </source>
</evidence>
<accession>A0ABN2T4L1</accession>
<feature type="transmembrane region" description="Helical" evidence="7">
    <location>
        <begin position="42"/>
        <end position="59"/>
    </location>
</feature>
<feature type="transmembrane region" description="Helical" evidence="7">
    <location>
        <begin position="160"/>
        <end position="177"/>
    </location>
</feature>
<evidence type="ECO:0000259" key="8">
    <source>
        <dbReference type="Pfam" id="PF03458"/>
    </source>
</evidence>
<evidence type="ECO:0000256" key="5">
    <source>
        <dbReference type="ARBA" id="ARBA00022989"/>
    </source>
</evidence>
<reference evidence="9 10" key="1">
    <citation type="journal article" date="2019" name="Int. J. Syst. Evol. Microbiol.">
        <title>The Global Catalogue of Microorganisms (GCM) 10K type strain sequencing project: providing services to taxonomists for standard genome sequencing and annotation.</title>
        <authorList>
            <consortium name="The Broad Institute Genomics Platform"/>
            <consortium name="The Broad Institute Genome Sequencing Center for Infectious Disease"/>
            <person name="Wu L."/>
            <person name="Ma J."/>
        </authorList>
    </citation>
    <scope>NUCLEOTIDE SEQUENCE [LARGE SCALE GENOMIC DNA]</scope>
    <source>
        <strain evidence="9 10">JCM 14546</strain>
    </source>
</reference>
<dbReference type="PANTHER" id="PTHR30506">
    <property type="entry name" value="INNER MEMBRANE PROTEIN"/>
    <property type="match status" value="1"/>
</dbReference>
<dbReference type="InterPro" id="IPR005115">
    <property type="entry name" value="Gly_transporter"/>
</dbReference>
<sequence>MAVDIPGAGPLADTFLLLLDLFGVLVFAVSGNLLAVRKDYDFTGSVLLGFLAGLGGGMVRDVLLGRVPASLLNPIYLVVPVLAALVVYLVGQHVERVRAVIIACDAVGLGLFCMTGTVITLGVGLGIAPALFMGVLTAAGGGILRDVVANENPAVFNSSDLYLVPALAGSALTAVVFEAGVWNVWTALAVGAFVVVFRLAALRFRWRVPAPMRSWSWRGRLRRLRRRSR</sequence>
<comment type="similarity">
    <text evidence="2">Belongs to the UPF0126 family.</text>
</comment>
<keyword evidence="4 7" id="KW-0812">Transmembrane</keyword>
<evidence type="ECO:0000313" key="10">
    <source>
        <dbReference type="Proteomes" id="UP001500755"/>
    </source>
</evidence>
<keyword evidence="10" id="KW-1185">Reference proteome</keyword>
<keyword evidence="5 7" id="KW-1133">Transmembrane helix</keyword>
<feature type="transmembrane region" description="Helical" evidence="7">
    <location>
        <begin position="97"/>
        <end position="121"/>
    </location>
</feature>
<evidence type="ECO:0000256" key="4">
    <source>
        <dbReference type="ARBA" id="ARBA00022692"/>
    </source>
</evidence>
<comment type="caution">
    <text evidence="9">The sequence shown here is derived from an EMBL/GenBank/DDBJ whole genome shotgun (WGS) entry which is preliminary data.</text>
</comment>
<evidence type="ECO:0000256" key="1">
    <source>
        <dbReference type="ARBA" id="ARBA00004651"/>
    </source>
</evidence>
<keyword evidence="6 7" id="KW-0472">Membrane</keyword>
<feature type="transmembrane region" description="Helical" evidence="7">
    <location>
        <begin position="15"/>
        <end position="35"/>
    </location>
</feature>
<gene>
    <name evidence="9" type="ORF">GCM10009755_01600</name>
</gene>
<evidence type="ECO:0000313" key="9">
    <source>
        <dbReference type="EMBL" id="GAA1998093.1"/>
    </source>
</evidence>
<feature type="domain" description="Glycine transporter" evidence="8">
    <location>
        <begin position="103"/>
        <end position="176"/>
    </location>
</feature>
<evidence type="ECO:0000256" key="7">
    <source>
        <dbReference type="SAM" id="Phobius"/>
    </source>
</evidence>
<evidence type="ECO:0000256" key="2">
    <source>
        <dbReference type="ARBA" id="ARBA00008193"/>
    </source>
</evidence>
<dbReference type="EMBL" id="BAAANO010000002">
    <property type="protein sequence ID" value="GAA1998093.1"/>
    <property type="molecule type" value="Genomic_DNA"/>
</dbReference>
<dbReference type="Proteomes" id="UP001500755">
    <property type="component" value="Unassembled WGS sequence"/>
</dbReference>
<proteinExistence type="inferred from homology"/>
<organism evidence="9 10">
    <name type="scientific">Brevibacterium samyangense</name>
    <dbReference type="NCBI Taxonomy" id="366888"/>
    <lineage>
        <taxon>Bacteria</taxon>
        <taxon>Bacillati</taxon>
        <taxon>Actinomycetota</taxon>
        <taxon>Actinomycetes</taxon>
        <taxon>Micrococcales</taxon>
        <taxon>Brevibacteriaceae</taxon>
        <taxon>Brevibacterium</taxon>
    </lineage>
</organism>
<dbReference type="PANTHER" id="PTHR30506:SF3">
    <property type="entry name" value="UPF0126 INNER MEMBRANE PROTEIN YADS-RELATED"/>
    <property type="match status" value="1"/>
</dbReference>
<feature type="domain" description="Glycine transporter" evidence="8">
    <location>
        <begin position="18"/>
        <end position="90"/>
    </location>
</feature>
<keyword evidence="3" id="KW-1003">Cell membrane</keyword>
<feature type="transmembrane region" description="Helical" evidence="7">
    <location>
        <begin position="127"/>
        <end position="148"/>
    </location>
</feature>
<evidence type="ECO:0000256" key="3">
    <source>
        <dbReference type="ARBA" id="ARBA00022475"/>
    </source>
</evidence>
<name>A0ABN2T4L1_9MICO</name>
<feature type="transmembrane region" description="Helical" evidence="7">
    <location>
        <begin position="183"/>
        <end position="204"/>
    </location>
</feature>